<organism evidence="5 6">
    <name type="scientific">Powellomyces hirtus</name>
    <dbReference type="NCBI Taxonomy" id="109895"/>
    <lineage>
        <taxon>Eukaryota</taxon>
        <taxon>Fungi</taxon>
        <taxon>Fungi incertae sedis</taxon>
        <taxon>Chytridiomycota</taxon>
        <taxon>Chytridiomycota incertae sedis</taxon>
        <taxon>Chytridiomycetes</taxon>
        <taxon>Spizellomycetales</taxon>
        <taxon>Powellomycetaceae</taxon>
        <taxon>Powellomyces</taxon>
    </lineage>
</organism>
<dbReference type="InterPro" id="IPR050750">
    <property type="entry name" value="C5-MTase"/>
</dbReference>
<evidence type="ECO:0000256" key="4">
    <source>
        <dbReference type="PROSITE-ProRule" id="PRU01016"/>
    </source>
</evidence>
<dbReference type="GO" id="GO:0032259">
    <property type="term" value="P:methylation"/>
    <property type="evidence" value="ECO:0007669"/>
    <property type="project" value="UniProtKB-KW"/>
</dbReference>
<keyword evidence="1 4" id="KW-0489">Methyltransferase</keyword>
<proteinExistence type="inferred from homology"/>
<dbReference type="PRINTS" id="PR00105">
    <property type="entry name" value="C5METTRFRASE"/>
</dbReference>
<evidence type="ECO:0000256" key="3">
    <source>
        <dbReference type="ARBA" id="ARBA00022691"/>
    </source>
</evidence>
<evidence type="ECO:0000313" key="6">
    <source>
        <dbReference type="Proteomes" id="UP000318582"/>
    </source>
</evidence>
<dbReference type="InterPro" id="IPR001525">
    <property type="entry name" value="C5_MeTfrase"/>
</dbReference>
<dbReference type="PANTHER" id="PTHR46098">
    <property type="entry name" value="TRNA (CYTOSINE(38)-C(5))-METHYLTRANSFERASE"/>
    <property type="match status" value="1"/>
</dbReference>
<comment type="similarity">
    <text evidence="4">Belongs to the class I-like SAM-binding methyltransferase superfamily. C5-methyltransferase family.</text>
</comment>
<dbReference type="Gene3D" id="3.90.120.10">
    <property type="entry name" value="DNA Methylase, subunit A, domain 2"/>
    <property type="match status" value="1"/>
</dbReference>
<evidence type="ECO:0000256" key="2">
    <source>
        <dbReference type="ARBA" id="ARBA00022679"/>
    </source>
</evidence>
<evidence type="ECO:0000256" key="1">
    <source>
        <dbReference type="ARBA" id="ARBA00022603"/>
    </source>
</evidence>
<dbReference type="Gene3D" id="3.40.50.150">
    <property type="entry name" value="Vaccinia Virus protein VP39"/>
    <property type="match status" value="1"/>
</dbReference>
<dbReference type="GO" id="GO:0008168">
    <property type="term" value="F:methyltransferase activity"/>
    <property type="evidence" value="ECO:0007669"/>
    <property type="project" value="UniProtKB-KW"/>
</dbReference>
<sequence>MSSETATPQEQTPDGVRALEFFSGLGGLHYGLEFAVPDACVVAAFDINEHANKCYLHNFGLKPIYTGIEYLDHKAIDKFRANCWLMSPPCQPYTRGGKELDDKDARAEGLLHLVKLLGQVTNVPRYIFVENVPNFETSRSRELLVEKLDELNYEIHEFLVSPLQVGVPNDRKRYYLTARLRPEGVRDPCDPSYLDSATVHSVPWLSPPSTRFPQPRPIADYLEDLAVGDQTYDVPEKFITKRHKFRFDVVKPDSTSGSCFTKAYGSHHVIGSGSFLQTRNFHKQYQADDQSALLTLGLRFFSPTEVARLHAFPITGEAELHNRDGSPRASRHAFTFPDSISMAQRWRLLGNSLNCRVVGVLMRDVLFRPT</sequence>
<comment type="caution">
    <text evidence="5">The sequence shown here is derived from an EMBL/GenBank/DDBJ whole genome shotgun (WGS) entry which is preliminary data.</text>
</comment>
<dbReference type="SUPFAM" id="SSF53335">
    <property type="entry name" value="S-adenosyl-L-methionine-dependent methyltransferases"/>
    <property type="match status" value="1"/>
</dbReference>
<dbReference type="STRING" id="109895.A0A507DUE0"/>
<dbReference type="Proteomes" id="UP000318582">
    <property type="component" value="Unassembled WGS sequence"/>
</dbReference>
<feature type="active site" evidence="4">
    <location>
        <position position="90"/>
    </location>
</feature>
<accession>A0A507DUE0</accession>
<dbReference type="EMBL" id="QEAQ01000112">
    <property type="protein sequence ID" value="TPX55374.1"/>
    <property type="molecule type" value="Genomic_DNA"/>
</dbReference>
<evidence type="ECO:0000313" key="5">
    <source>
        <dbReference type="EMBL" id="TPX55374.1"/>
    </source>
</evidence>
<dbReference type="PANTHER" id="PTHR46098:SF1">
    <property type="entry name" value="TRNA (CYTOSINE(38)-C(5))-METHYLTRANSFERASE"/>
    <property type="match status" value="1"/>
</dbReference>
<reference evidence="5 6" key="1">
    <citation type="journal article" date="2019" name="Sci. Rep.">
        <title>Comparative genomics of chytrid fungi reveal insights into the obligate biotrophic and pathogenic lifestyle of Synchytrium endobioticum.</title>
        <authorList>
            <person name="van de Vossenberg B.T.L.H."/>
            <person name="Warris S."/>
            <person name="Nguyen H.D.T."/>
            <person name="van Gent-Pelzer M.P.E."/>
            <person name="Joly D.L."/>
            <person name="van de Geest H.C."/>
            <person name="Bonants P.J.M."/>
            <person name="Smith D.S."/>
            <person name="Levesque C.A."/>
            <person name="van der Lee T.A.J."/>
        </authorList>
    </citation>
    <scope>NUCLEOTIDE SEQUENCE [LARGE SCALE GENOMIC DNA]</scope>
    <source>
        <strain evidence="5 6">CBS 809.83</strain>
    </source>
</reference>
<gene>
    <name evidence="5" type="ORF">PhCBS80983_g05368</name>
</gene>
<dbReference type="AlphaFoldDB" id="A0A507DUE0"/>
<dbReference type="PROSITE" id="PS51679">
    <property type="entry name" value="SAM_MT_C5"/>
    <property type="match status" value="1"/>
</dbReference>
<name>A0A507DUE0_9FUNG</name>
<keyword evidence="6" id="KW-1185">Reference proteome</keyword>
<protein>
    <submittedName>
        <fullName evidence="5">DNA (Cytosine-5-)-methyltransferase</fullName>
    </submittedName>
</protein>
<dbReference type="Pfam" id="PF00145">
    <property type="entry name" value="DNA_methylase"/>
    <property type="match status" value="1"/>
</dbReference>
<dbReference type="GO" id="GO:0005634">
    <property type="term" value="C:nucleus"/>
    <property type="evidence" value="ECO:0007669"/>
    <property type="project" value="TreeGrafter"/>
</dbReference>
<keyword evidence="2 4" id="KW-0808">Transferase</keyword>
<dbReference type="InterPro" id="IPR029063">
    <property type="entry name" value="SAM-dependent_MTases_sf"/>
</dbReference>
<keyword evidence="3 4" id="KW-0949">S-adenosyl-L-methionine</keyword>